<evidence type="ECO:0000313" key="20">
    <source>
        <dbReference type="Proteomes" id="UP000324832"/>
    </source>
</evidence>
<comment type="subcellular location">
    <subcellularLocation>
        <location evidence="3">Endoplasmic reticulum</location>
    </subcellularLocation>
    <subcellularLocation>
        <location evidence="2">Membrane</location>
        <topology evidence="2">Multi-pass membrane protein</topology>
    </subcellularLocation>
</comment>
<evidence type="ECO:0000256" key="13">
    <source>
        <dbReference type="ARBA" id="ARBA00023136"/>
    </source>
</evidence>
<feature type="domain" description="DUF1736" evidence="18">
    <location>
        <begin position="26"/>
        <end position="79"/>
    </location>
</feature>
<dbReference type="Gene3D" id="1.25.40.10">
    <property type="entry name" value="Tetratricopeptide repeat domain"/>
    <property type="match status" value="1"/>
</dbReference>
<dbReference type="Proteomes" id="UP000324832">
    <property type="component" value="Unassembled WGS sequence"/>
</dbReference>
<feature type="repeat" description="TPR" evidence="16">
    <location>
        <begin position="185"/>
        <end position="218"/>
    </location>
</feature>
<dbReference type="SMART" id="SM00028">
    <property type="entry name" value="TPR"/>
    <property type="match status" value="2"/>
</dbReference>
<evidence type="ECO:0000256" key="5">
    <source>
        <dbReference type="ARBA" id="ARBA00007882"/>
    </source>
</evidence>
<dbReference type="AlphaFoldDB" id="A0A5E4Q214"/>
<keyword evidence="8 17" id="KW-0812">Transmembrane</keyword>
<dbReference type="GO" id="GO:0016020">
    <property type="term" value="C:membrane"/>
    <property type="evidence" value="ECO:0007669"/>
    <property type="project" value="UniProtKB-SubCell"/>
</dbReference>
<dbReference type="PANTHER" id="PTHR44809">
    <property type="match status" value="1"/>
</dbReference>
<dbReference type="Pfam" id="PF08409">
    <property type="entry name" value="TMTC_DUF1736"/>
    <property type="match status" value="1"/>
</dbReference>
<keyword evidence="12 17" id="KW-1133">Transmembrane helix</keyword>
<evidence type="ECO:0000256" key="1">
    <source>
        <dbReference type="ARBA" id="ARBA00003582"/>
    </source>
</evidence>
<feature type="transmembrane region" description="Helical" evidence="17">
    <location>
        <begin position="94"/>
        <end position="111"/>
    </location>
</feature>
<evidence type="ECO:0000256" key="10">
    <source>
        <dbReference type="ARBA" id="ARBA00022803"/>
    </source>
</evidence>
<evidence type="ECO:0000256" key="7">
    <source>
        <dbReference type="ARBA" id="ARBA00022679"/>
    </source>
</evidence>
<evidence type="ECO:0000256" key="3">
    <source>
        <dbReference type="ARBA" id="ARBA00004240"/>
    </source>
</evidence>
<dbReference type="EC" id="2.4.1.109" evidence="6"/>
<comment type="catalytic activity">
    <reaction evidence="15">
        <text>a di-trans,poly-cis-dolichyl beta-D-mannosyl phosphate + L-seryl-[protein] = 3-O-(alpha-D-mannosyl)-L-seryl-[protein] + a di-trans,poly-cis-dolichyl phosphate + H(+)</text>
        <dbReference type="Rhea" id="RHEA:17377"/>
        <dbReference type="Rhea" id="RHEA-COMP:9863"/>
        <dbReference type="Rhea" id="RHEA-COMP:13546"/>
        <dbReference type="Rhea" id="RHEA-COMP:19498"/>
        <dbReference type="Rhea" id="RHEA-COMP:19501"/>
        <dbReference type="ChEBI" id="CHEBI:15378"/>
        <dbReference type="ChEBI" id="CHEBI:29999"/>
        <dbReference type="ChEBI" id="CHEBI:57683"/>
        <dbReference type="ChEBI" id="CHEBI:58211"/>
        <dbReference type="ChEBI" id="CHEBI:137321"/>
        <dbReference type="EC" id="2.4.1.109"/>
    </reaction>
</comment>
<evidence type="ECO:0000256" key="2">
    <source>
        <dbReference type="ARBA" id="ARBA00004141"/>
    </source>
</evidence>
<dbReference type="UniPathway" id="UPA00378"/>
<evidence type="ECO:0000256" key="11">
    <source>
        <dbReference type="ARBA" id="ARBA00022824"/>
    </source>
</evidence>
<dbReference type="GO" id="GO:0004169">
    <property type="term" value="F:dolichyl-phosphate-mannose-protein mannosyltransferase activity"/>
    <property type="evidence" value="ECO:0007669"/>
    <property type="project" value="UniProtKB-EC"/>
</dbReference>
<keyword evidence="20" id="KW-1185">Reference proteome</keyword>
<evidence type="ECO:0000256" key="12">
    <source>
        <dbReference type="ARBA" id="ARBA00022989"/>
    </source>
</evidence>
<comment type="function">
    <text evidence="1">Transfers mannosyl residues to the hydroxyl group of serine or threonine residues.</text>
</comment>
<dbReference type="InterPro" id="IPR013618">
    <property type="entry name" value="TMTC_DUF1736"/>
</dbReference>
<dbReference type="InterPro" id="IPR019734">
    <property type="entry name" value="TPR_rpt"/>
</dbReference>
<evidence type="ECO:0000256" key="14">
    <source>
        <dbReference type="ARBA" id="ARBA00045085"/>
    </source>
</evidence>
<name>A0A5E4Q214_9NEOP</name>
<evidence type="ECO:0000256" key="15">
    <source>
        <dbReference type="ARBA" id="ARBA00045102"/>
    </source>
</evidence>
<evidence type="ECO:0000313" key="19">
    <source>
        <dbReference type="EMBL" id="VVC91113.1"/>
    </source>
</evidence>
<protein>
    <recommendedName>
        <fullName evidence="6">dolichyl-phosphate-mannose--protein mannosyltransferase</fullName>
        <ecNumber evidence="6">2.4.1.109</ecNumber>
    </recommendedName>
</protein>
<evidence type="ECO:0000256" key="8">
    <source>
        <dbReference type="ARBA" id="ARBA00022692"/>
    </source>
</evidence>
<evidence type="ECO:0000256" key="9">
    <source>
        <dbReference type="ARBA" id="ARBA00022737"/>
    </source>
</evidence>
<gene>
    <name evidence="19" type="ORF">LSINAPIS_LOCUS3868</name>
</gene>
<dbReference type="GO" id="GO:0005783">
    <property type="term" value="C:endoplasmic reticulum"/>
    <property type="evidence" value="ECO:0007669"/>
    <property type="project" value="UniProtKB-SubCell"/>
</dbReference>
<keyword evidence="13 17" id="KW-0472">Membrane</keyword>
<keyword evidence="7" id="KW-0808">Transferase</keyword>
<evidence type="ECO:0000256" key="16">
    <source>
        <dbReference type="PROSITE-ProRule" id="PRU00339"/>
    </source>
</evidence>
<comment type="pathway">
    <text evidence="4">Protein modification; protein glycosylation.</text>
</comment>
<keyword evidence="9" id="KW-0677">Repeat</keyword>
<accession>A0A5E4Q214</accession>
<comment type="catalytic activity">
    <reaction evidence="14">
        <text>a di-trans,poly-cis-dolichyl beta-D-mannosyl phosphate + L-threonyl-[protein] = 3-O-(alpha-D-mannosyl)-L-threonyl-[protein] + a di-trans,poly-cis-dolichyl phosphate + H(+)</text>
        <dbReference type="Rhea" id="RHEA:53396"/>
        <dbReference type="Rhea" id="RHEA-COMP:11060"/>
        <dbReference type="Rhea" id="RHEA-COMP:13547"/>
        <dbReference type="Rhea" id="RHEA-COMP:19498"/>
        <dbReference type="Rhea" id="RHEA-COMP:19501"/>
        <dbReference type="ChEBI" id="CHEBI:15378"/>
        <dbReference type="ChEBI" id="CHEBI:30013"/>
        <dbReference type="ChEBI" id="CHEBI:57683"/>
        <dbReference type="ChEBI" id="CHEBI:58211"/>
        <dbReference type="ChEBI" id="CHEBI:137323"/>
        <dbReference type="EC" id="2.4.1.109"/>
    </reaction>
</comment>
<evidence type="ECO:0000256" key="17">
    <source>
        <dbReference type="SAM" id="Phobius"/>
    </source>
</evidence>
<dbReference type="PROSITE" id="PS50005">
    <property type="entry name" value="TPR"/>
    <property type="match status" value="1"/>
</dbReference>
<keyword evidence="10 16" id="KW-0802">TPR repeat</keyword>
<dbReference type="InterPro" id="IPR011990">
    <property type="entry name" value="TPR-like_helical_dom_sf"/>
</dbReference>
<feature type="transmembrane region" description="Helical" evidence="17">
    <location>
        <begin position="69"/>
        <end position="87"/>
    </location>
</feature>
<evidence type="ECO:0000259" key="18">
    <source>
        <dbReference type="Pfam" id="PF08409"/>
    </source>
</evidence>
<reference evidence="19 20" key="1">
    <citation type="submission" date="2017-07" db="EMBL/GenBank/DDBJ databases">
        <authorList>
            <person name="Talla V."/>
            <person name="Backstrom N."/>
        </authorList>
    </citation>
    <scope>NUCLEOTIDE SEQUENCE [LARGE SCALE GENOMIC DNA]</scope>
</reference>
<dbReference type="PANTHER" id="PTHR44809:SF1">
    <property type="entry name" value="PROTEIN O-MANNOSYL-TRANSFERASE TMTC1"/>
    <property type="match status" value="1"/>
</dbReference>
<keyword evidence="11" id="KW-0256">Endoplasmic reticulum</keyword>
<evidence type="ECO:0000256" key="6">
    <source>
        <dbReference type="ARBA" id="ARBA00012839"/>
    </source>
</evidence>
<feature type="transmembrane region" description="Helical" evidence="17">
    <location>
        <begin position="29"/>
        <end position="49"/>
    </location>
</feature>
<sequence>MLAKETGLTALLFNVAFDLYRCWGSLNRLMTFCYLAAFNWWLLLCPWTLSHDWQMGSVPLVTSVWDSRNLLTCAAVLSLLALLYKCVVDLEVHFIGFVLITLHGVQMMWNHDKARRWLLVGITILVAGGAAKTYVRNRDWRTRESLLRLWPSYASAHNNLGTLVMASGRAEHHFLQALKYNRDHVNAHYNLAKLYRKKNRIADALKMLERCIALEPRFVQAYLELFLVTEDRGKQKILDKLSRVLHVDNVPELEYNYKN</sequence>
<dbReference type="EMBL" id="FZQP02000981">
    <property type="protein sequence ID" value="VVC91113.1"/>
    <property type="molecule type" value="Genomic_DNA"/>
</dbReference>
<evidence type="ECO:0000256" key="4">
    <source>
        <dbReference type="ARBA" id="ARBA00004922"/>
    </source>
</evidence>
<comment type="similarity">
    <text evidence="5">Belongs to the TMTC family.</text>
</comment>
<dbReference type="Pfam" id="PF14559">
    <property type="entry name" value="TPR_19"/>
    <property type="match status" value="1"/>
</dbReference>
<proteinExistence type="inferred from homology"/>
<dbReference type="InterPro" id="IPR052943">
    <property type="entry name" value="TMTC_O-mannosyl-trnsfr"/>
</dbReference>
<organism evidence="19 20">
    <name type="scientific">Leptidea sinapis</name>
    <dbReference type="NCBI Taxonomy" id="189913"/>
    <lineage>
        <taxon>Eukaryota</taxon>
        <taxon>Metazoa</taxon>
        <taxon>Ecdysozoa</taxon>
        <taxon>Arthropoda</taxon>
        <taxon>Hexapoda</taxon>
        <taxon>Insecta</taxon>
        <taxon>Pterygota</taxon>
        <taxon>Neoptera</taxon>
        <taxon>Endopterygota</taxon>
        <taxon>Lepidoptera</taxon>
        <taxon>Glossata</taxon>
        <taxon>Ditrysia</taxon>
        <taxon>Papilionoidea</taxon>
        <taxon>Pieridae</taxon>
        <taxon>Dismorphiinae</taxon>
        <taxon>Leptidea</taxon>
    </lineage>
</organism>
<dbReference type="SUPFAM" id="SSF48452">
    <property type="entry name" value="TPR-like"/>
    <property type="match status" value="1"/>
</dbReference>
<feature type="transmembrane region" description="Helical" evidence="17">
    <location>
        <begin position="117"/>
        <end position="135"/>
    </location>
</feature>